<name>A0A8T1Y5Z7_9BRAS</name>
<evidence type="ECO:0000256" key="2">
    <source>
        <dbReference type="ARBA" id="ARBA00022801"/>
    </source>
</evidence>
<keyword evidence="6" id="KW-0675">Receptor</keyword>
<dbReference type="EMBL" id="JAEFBK010000012">
    <property type="protein sequence ID" value="KAG7542556.1"/>
    <property type="molecule type" value="Genomic_DNA"/>
</dbReference>
<dbReference type="InterPro" id="IPR044974">
    <property type="entry name" value="Disease_R_plants"/>
</dbReference>
<keyword evidence="1" id="KW-0677">Repeat</keyword>
<protein>
    <submittedName>
        <fullName evidence="6">Toll/interleukin-1 receptor homology (TIR) domain</fullName>
    </submittedName>
</protein>
<dbReference type="FunFam" id="3.40.50.10140:FF:000007">
    <property type="entry name" value="Disease resistance protein (TIR-NBS-LRR class)"/>
    <property type="match status" value="1"/>
</dbReference>
<comment type="caution">
    <text evidence="6">The sequence shown here is derived from an EMBL/GenBank/DDBJ whole genome shotgun (WGS) entry which is preliminary data.</text>
</comment>
<evidence type="ECO:0000313" key="6">
    <source>
        <dbReference type="EMBL" id="KAG7542556.1"/>
    </source>
</evidence>
<dbReference type="PROSITE" id="PS50104">
    <property type="entry name" value="TIR"/>
    <property type="match status" value="1"/>
</dbReference>
<sequence>MKSSSSSSSRCWRYDVFPNFRGEDVRQSLISHLRKELDGKLVNTFNDTRIERSRKINPELLLAIEGSRISLVVFSKNYTSSTWCLDELVKIQECHEQLDQMVIPIFYNVDPSHVRKQTGEFGKVFVETCKGRTENEKRKWMRALTEVANLAGEDLRNWRSEAEMLENIAKDVLNKLITPSDNFSDFVGIGAHIETLISMLRFDSEKARMIGICGPSETGKTTIGRALYSKIKSHFHHRVFVAYKRTMPSDYDQKLYWEEQFLSEILCQKDIKIEECGVVEQRLKHKKVLIVLDDVDDIELLQTLVGRIRWFGSGSKIVVITQKRELLKAHKIAHVYEVEFPSEEMAHQMFCRYAFGKTSPPHGFSELAFEAAKLASNRPKALKHFGSSFKDIGQGRVGEDSIETP</sequence>
<evidence type="ECO:0000259" key="5">
    <source>
        <dbReference type="PROSITE" id="PS50104"/>
    </source>
</evidence>
<dbReference type="InterPro" id="IPR000157">
    <property type="entry name" value="TIR_dom"/>
</dbReference>
<dbReference type="AlphaFoldDB" id="A0A8T1Y5Z7"/>
<dbReference type="GO" id="GO:0043531">
    <property type="term" value="F:ADP binding"/>
    <property type="evidence" value="ECO:0007669"/>
    <property type="project" value="InterPro"/>
</dbReference>
<organism evidence="6 7">
    <name type="scientific">Arabidopsis thaliana x Arabidopsis arenosa</name>
    <dbReference type="NCBI Taxonomy" id="1240361"/>
    <lineage>
        <taxon>Eukaryota</taxon>
        <taxon>Viridiplantae</taxon>
        <taxon>Streptophyta</taxon>
        <taxon>Embryophyta</taxon>
        <taxon>Tracheophyta</taxon>
        <taxon>Spermatophyta</taxon>
        <taxon>Magnoliopsida</taxon>
        <taxon>eudicotyledons</taxon>
        <taxon>Gunneridae</taxon>
        <taxon>Pentapetalae</taxon>
        <taxon>rosids</taxon>
        <taxon>malvids</taxon>
        <taxon>Brassicales</taxon>
        <taxon>Brassicaceae</taxon>
        <taxon>Camelineae</taxon>
        <taxon>Arabidopsis</taxon>
    </lineage>
</organism>
<dbReference type="GO" id="GO:0007165">
    <property type="term" value="P:signal transduction"/>
    <property type="evidence" value="ECO:0007669"/>
    <property type="project" value="InterPro"/>
</dbReference>
<dbReference type="GO" id="GO:0006952">
    <property type="term" value="P:defense response"/>
    <property type="evidence" value="ECO:0007669"/>
    <property type="project" value="UniProtKB-KW"/>
</dbReference>
<dbReference type="PANTHER" id="PTHR11017:SF274">
    <property type="entry name" value="ADP-RIBOSYL CYCLASE_CYCLIC ADP-RIBOSE HYDROLASE-RELATED"/>
    <property type="match status" value="1"/>
</dbReference>
<reference evidence="6 7" key="1">
    <citation type="submission" date="2020-12" db="EMBL/GenBank/DDBJ databases">
        <title>Concerted genomic and epigenomic changes stabilize Arabidopsis allopolyploids.</title>
        <authorList>
            <person name="Chen Z."/>
        </authorList>
    </citation>
    <scope>NUCLEOTIDE SEQUENCE [LARGE SCALE GENOMIC DNA]</scope>
    <source>
        <strain evidence="6">Allo738</strain>
        <tissue evidence="6">Leaf</tissue>
    </source>
</reference>
<accession>A0A8T1Y5Z7</accession>
<dbReference type="Pfam" id="PF00931">
    <property type="entry name" value="NB-ARC"/>
    <property type="match status" value="1"/>
</dbReference>
<evidence type="ECO:0000256" key="4">
    <source>
        <dbReference type="ARBA" id="ARBA00023027"/>
    </source>
</evidence>
<dbReference type="Proteomes" id="UP000694240">
    <property type="component" value="Chromosome 12"/>
</dbReference>
<dbReference type="InterPro" id="IPR002182">
    <property type="entry name" value="NB-ARC"/>
</dbReference>
<keyword evidence="2" id="KW-0378">Hydrolase</keyword>
<evidence type="ECO:0000256" key="1">
    <source>
        <dbReference type="ARBA" id="ARBA00022737"/>
    </source>
</evidence>
<keyword evidence="7" id="KW-1185">Reference proteome</keyword>
<dbReference type="Pfam" id="PF01582">
    <property type="entry name" value="TIR"/>
    <property type="match status" value="1"/>
</dbReference>
<keyword evidence="3" id="KW-0611">Plant defense</keyword>
<feature type="domain" description="TIR" evidence="5">
    <location>
        <begin position="12"/>
        <end position="176"/>
    </location>
</feature>
<dbReference type="GO" id="GO:0016787">
    <property type="term" value="F:hydrolase activity"/>
    <property type="evidence" value="ECO:0007669"/>
    <property type="project" value="UniProtKB-KW"/>
</dbReference>
<dbReference type="FunFam" id="3.40.50.300:FF:001002">
    <property type="entry name" value="Disease resistance protein (TIR-NBS-LRR class)"/>
    <property type="match status" value="1"/>
</dbReference>
<gene>
    <name evidence="6" type="ORF">ISN45_Aa07g025240</name>
</gene>
<dbReference type="PANTHER" id="PTHR11017">
    <property type="entry name" value="LEUCINE-RICH REPEAT-CONTAINING PROTEIN"/>
    <property type="match status" value="1"/>
</dbReference>
<keyword evidence="4" id="KW-0520">NAD</keyword>
<evidence type="ECO:0000256" key="3">
    <source>
        <dbReference type="ARBA" id="ARBA00022821"/>
    </source>
</evidence>
<proteinExistence type="predicted"/>
<evidence type="ECO:0000313" key="7">
    <source>
        <dbReference type="Proteomes" id="UP000694240"/>
    </source>
</evidence>
<dbReference type="SMART" id="SM00255">
    <property type="entry name" value="TIR"/>
    <property type="match status" value="1"/>
</dbReference>